<comment type="caution">
    <text evidence="2">The sequence shown here is derived from an EMBL/GenBank/DDBJ whole genome shotgun (WGS) entry which is preliminary data.</text>
</comment>
<dbReference type="EMBL" id="PFLF01000033">
    <property type="protein sequence ID" value="PIY69334.1"/>
    <property type="molecule type" value="Genomic_DNA"/>
</dbReference>
<accession>A0A2M7QDN2</accession>
<feature type="transmembrane region" description="Helical" evidence="1">
    <location>
        <begin position="72"/>
        <end position="98"/>
    </location>
</feature>
<dbReference type="Proteomes" id="UP000230108">
    <property type="component" value="Unassembled WGS sequence"/>
</dbReference>
<keyword evidence="1" id="KW-1133">Transmembrane helix</keyword>
<evidence type="ECO:0000313" key="2">
    <source>
        <dbReference type="EMBL" id="PIY69334.1"/>
    </source>
</evidence>
<sequence>MKSLNGTVPESAARTVNPGAFGVVDALKKTVMTSSTGTGLAMIGTALAVGIDVPIAYAAINSGLPLNESTAILASIISGPGACALAPINLVAWGLIALGVKEMKNAYMENLSQIRQQKS</sequence>
<keyword evidence="1" id="KW-0472">Membrane</keyword>
<protein>
    <submittedName>
        <fullName evidence="2">Uncharacterized protein</fullName>
    </submittedName>
</protein>
<evidence type="ECO:0000313" key="3">
    <source>
        <dbReference type="Proteomes" id="UP000230108"/>
    </source>
</evidence>
<feature type="transmembrane region" description="Helical" evidence="1">
    <location>
        <begin position="38"/>
        <end position="60"/>
    </location>
</feature>
<keyword evidence="1" id="KW-0812">Transmembrane</keyword>
<evidence type="ECO:0000256" key="1">
    <source>
        <dbReference type="SAM" id="Phobius"/>
    </source>
</evidence>
<name>A0A2M7QDN2_9BACT</name>
<dbReference type="AlphaFoldDB" id="A0A2M7QDN2"/>
<proteinExistence type="predicted"/>
<organism evidence="2 3">
    <name type="scientific">Candidatus Roizmanbacteria bacterium CG_4_10_14_0_8_um_filter_39_9</name>
    <dbReference type="NCBI Taxonomy" id="1974829"/>
    <lineage>
        <taxon>Bacteria</taxon>
        <taxon>Candidatus Roizmaniibacteriota</taxon>
    </lineage>
</organism>
<reference evidence="3" key="1">
    <citation type="submission" date="2017-09" db="EMBL/GenBank/DDBJ databases">
        <title>Depth-based differentiation of microbial function through sediment-hosted aquifers and enrichment of novel symbionts in the deep terrestrial subsurface.</title>
        <authorList>
            <person name="Probst A.J."/>
            <person name="Ladd B."/>
            <person name="Jarett J.K."/>
            <person name="Geller-Mcgrath D.E."/>
            <person name="Sieber C.M.K."/>
            <person name="Emerson J.B."/>
            <person name="Anantharaman K."/>
            <person name="Thomas B.C."/>
            <person name="Malmstrom R."/>
            <person name="Stieglmeier M."/>
            <person name="Klingl A."/>
            <person name="Woyke T."/>
            <person name="Ryan C.M."/>
            <person name="Banfield J.F."/>
        </authorList>
    </citation>
    <scope>NUCLEOTIDE SEQUENCE [LARGE SCALE GENOMIC DNA]</scope>
</reference>
<gene>
    <name evidence="2" type="ORF">COY90_01185</name>
</gene>